<reference evidence="3 4" key="1">
    <citation type="submission" date="2018-07" db="EMBL/GenBank/DDBJ databases">
        <title>The complete nuclear genome of the prasinophyte Chloropicon primus (CCMP1205).</title>
        <authorList>
            <person name="Pombert J.-F."/>
            <person name="Otis C."/>
            <person name="Turmel M."/>
            <person name="Lemieux C."/>
        </authorList>
    </citation>
    <scope>NUCLEOTIDE SEQUENCE [LARGE SCALE GENOMIC DNA]</scope>
    <source>
        <strain evidence="3 4">CCMP1205</strain>
    </source>
</reference>
<evidence type="ECO:0000256" key="1">
    <source>
        <dbReference type="SAM" id="MobiDB-lite"/>
    </source>
</evidence>
<dbReference type="EMBL" id="CP031038">
    <property type="protein sequence ID" value="QDZ21171.1"/>
    <property type="molecule type" value="Genomic_DNA"/>
</dbReference>
<organism evidence="3 4">
    <name type="scientific">Chloropicon primus</name>
    <dbReference type="NCBI Taxonomy" id="1764295"/>
    <lineage>
        <taxon>Eukaryota</taxon>
        <taxon>Viridiplantae</taxon>
        <taxon>Chlorophyta</taxon>
        <taxon>Chloropicophyceae</taxon>
        <taxon>Chloropicales</taxon>
        <taxon>Chloropicaceae</taxon>
        <taxon>Chloropicon</taxon>
    </lineage>
</organism>
<sequence length="585" mass="63264">MGSSGGRGILMKPRACCGARSPVFLGTTAGKWARMTRGRRATGPVSDQEGVILRHRGRCVRGNASEEAETRTVSDENGKRDDGNAEADRALTSLLSRPASRRRVTSCDCAEEGLYELLMVAQEGGYDNSAEWSLRESSLERLVEMIVEDGNPDLAVDLFRVVYGGSRSQLPFKWIFDASRFRSFVLVCLIRSLYLENALKFLEDSCKVSMPGPDQVSFGTVVPSPSAPSSSLTVVKSFHGEETVACASSRYLFDCYSGMVVSAESDAPASRSEGAVFELLEKRVFAGNSNKYALNHKIVVDAPDGTARAYKFATETDELPAKVGDRVTVICASNSESAGGSFPPIPPGSFKGEPKSLYNHRQRKTTQLLRTFDPNSGVALKWIVLGTALLAGGDSSSALINPDFPALIAAGALGVTAAGAAAKELILPQLAKLPTNTLASAELRQEFLQQYDVIIGKLDELLVSINEDIQLLGRLWGLHHKIEALGSSGSYDARLQKILGSASTLEDRVASKLQLIEGYSRVSHMIEIEVELDADIDAAETRVAMSGITVELGKVEELEELKDEWTMQVEAKDEIERLLGSSDQL</sequence>
<reference evidence="2" key="2">
    <citation type="submission" date="2021-01" db="EMBL/GenBank/DDBJ databases">
        <authorList>
            <person name="Corre E."/>
            <person name="Pelletier E."/>
            <person name="Niang G."/>
            <person name="Scheremetjew M."/>
            <person name="Finn R."/>
            <person name="Kale V."/>
            <person name="Holt S."/>
            <person name="Cochrane G."/>
            <person name="Meng A."/>
            <person name="Brown T."/>
            <person name="Cohen L."/>
        </authorList>
    </citation>
    <scope>NUCLEOTIDE SEQUENCE</scope>
    <source>
        <strain evidence="2">CCMP1205</strain>
    </source>
</reference>
<evidence type="ECO:0000313" key="3">
    <source>
        <dbReference type="EMBL" id="QDZ21171.1"/>
    </source>
</evidence>
<name>A0A5B8MLI2_9CHLO</name>
<feature type="region of interest" description="Disordered" evidence="1">
    <location>
        <begin position="62"/>
        <end position="85"/>
    </location>
</feature>
<proteinExistence type="predicted"/>
<dbReference type="PANTHER" id="PTHR37381">
    <property type="entry name" value="PENTATRICOPEPTIDE REPEAT (PPR) SUPERFAMILY PROTEIN"/>
    <property type="match status" value="1"/>
</dbReference>
<dbReference type="OrthoDB" id="2017681at2759"/>
<dbReference type="EMBL" id="HBHL01005647">
    <property type="protein sequence ID" value="CAD9714777.1"/>
    <property type="molecule type" value="Transcribed_RNA"/>
</dbReference>
<evidence type="ECO:0000313" key="4">
    <source>
        <dbReference type="Proteomes" id="UP000316726"/>
    </source>
</evidence>
<evidence type="ECO:0000313" key="2">
    <source>
        <dbReference type="EMBL" id="CAD9714777.1"/>
    </source>
</evidence>
<feature type="compositionally biased region" description="Basic and acidic residues" evidence="1">
    <location>
        <begin position="68"/>
        <end position="85"/>
    </location>
</feature>
<dbReference type="AlphaFoldDB" id="A0A5B8MLI2"/>
<accession>A0A5B8MLI2</accession>
<dbReference type="Proteomes" id="UP000316726">
    <property type="component" value="Chromosome 5"/>
</dbReference>
<keyword evidence="4" id="KW-1185">Reference proteome</keyword>
<protein>
    <submittedName>
        <fullName evidence="3">Uncharacterized protein</fullName>
    </submittedName>
</protein>
<dbReference type="PANTHER" id="PTHR37381:SF1">
    <property type="entry name" value="PENTATRICOPEPTIDE REPEAT (PPR) SUPERFAMILY PROTEIN"/>
    <property type="match status" value="1"/>
</dbReference>
<gene>
    <name evidence="3" type="ORF">A3770_05p36890</name>
    <name evidence="2" type="ORF">CPRI1469_LOCUS3631</name>
</gene>